<comment type="caution">
    <text evidence="5">The sequence shown here is derived from an EMBL/GenBank/DDBJ whole genome shotgun (WGS) entry which is preliminary data.</text>
</comment>
<dbReference type="EMBL" id="POWG01000028">
    <property type="protein sequence ID" value="PNQ96601.1"/>
    <property type="molecule type" value="Genomic_DNA"/>
</dbReference>
<dbReference type="PANTHER" id="PTHR43685:SF5">
    <property type="entry name" value="GLYCOSYLTRANSFERASE EPSE-RELATED"/>
    <property type="match status" value="1"/>
</dbReference>
<proteinExistence type="inferred from homology"/>
<dbReference type="AlphaFoldDB" id="A0A2K1FVN3"/>
<dbReference type="Proteomes" id="UP000236268">
    <property type="component" value="Unassembled WGS sequence"/>
</dbReference>
<gene>
    <name evidence="5" type="ORF">C1S70_22790</name>
</gene>
<sequence>MCYRLTMALRTRPWLRVPVWQGMATIQDGRIVTRFPVPSPPAGPPIRAAPHRAAPKRRAMPPSLIHLDPGPPPHAAPHHDLVWAFSGWACREGCRLRAADMRVGDARFPTDTGAIRLDAEAAQLRHGLAPAVLDCGFWGVAVLPAGGSWHSLQPVMLLEWSDGTREEWPARAFAGPGPSPGAIVDTSADRKPAEDIPLVAIAMATYQPDPPLFQAQIASIRNQTHGRWVCLIEDDGSDDAHWAVITAAIAGDARFLARRNTTNLGFYHNFERALTRVPAEAAFVALADQDDRWAPEKLSVLVGVLAGRPDAMLAFSNMTVVDRNGRLLSETFWPGLDSRHDNLDALLMANVVTGCACLFRASLLQLALPFPALGRLAYHDHWIACCATVAGGIAYESRALAGYVQHGGNSLGYRRRPGLRLASRIAACLLLSPAIALAGQSAMVRRRLSQPLKLLVSLPDTELVCRTAFAETLRRRATLDDDGRRAVSTFAPGPRIGLRLLAALLRPDRRGKAFRGVAARLFTGRVIARLMSLLARLRPPPAAGRTVTGERGHAG</sequence>
<keyword evidence="5" id="KW-0614">Plasmid</keyword>
<evidence type="ECO:0000256" key="3">
    <source>
        <dbReference type="ARBA" id="ARBA00022679"/>
    </source>
</evidence>
<dbReference type="InterPro" id="IPR029044">
    <property type="entry name" value="Nucleotide-diphossugar_trans"/>
</dbReference>
<dbReference type="Pfam" id="PF00535">
    <property type="entry name" value="Glycos_transf_2"/>
    <property type="match status" value="1"/>
</dbReference>
<evidence type="ECO:0000313" key="5">
    <source>
        <dbReference type="EMBL" id="PNQ96601.1"/>
    </source>
</evidence>
<evidence type="ECO:0000313" key="6">
    <source>
        <dbReference type="Proteomes" id="UP000236268"/>
    </source>
</evidence>
<dbReference type="InterPro" id="IPR001173">
    <property type="entry name" value="Glyco_trans_2-like"/>
</dbReference>
<evidence type="ECO:0000256" key="2">
    <source>
        <dbReference type="ARBA" id="ARBA00022676"/>
    </source>
</evidence>
<evidence type="ECO:0000256" key="1">
    <source>
        <dbReference type="ARBA" id="ARBA00006739"/>
    </source>
</evidence>
<comment type="similarity">
    <text evidence="1">Belongs to the glycosyltransferase 2 family.</text>
</comment>
<dbReference type="InterPro" id="IPR050834">
    <property type="entry name" value="Glycosyltransf_2"/>
</dbReference>
<feature type="domain" description="Glycosyltransferase 2-like" evidence="4">
    <location>
        <begin position="202"/>
        <end position="363"/>
    </location>
</feature>
<dbReference type="Gene3D" id="3.90.550.10">
    <property type="entry name" value="Spore Coat Polysaccharide Biosynthesis Protein SpsA, Chain A"/>
    <property type="match status" value="1"/>
</dbReference>
<protein>
    <recommendedName>
        <fullName evidence="4">Glycosyltransferase 2-like domain-containing protein</fullName>
    </recommendedName>
</protein>
<evidence type="ECO:0000259" key="4">
    <source>
        <dbReference type="Pfam" id="PF00535"/>
    </source>
</evidence>
<accession>A0A2K1FVN3</accession>
<dbReference type="GO" id="GO:0016757">
    <property type="term" value="F:glycosyltransferase activity"/>
    <property type="evidence" value="ECO:0007669"/>
    <property type="project" value="UniProtKB-KW"/>
</dbReference>
<organism evidence="5 6">
    <name type="scientific">Azospirillum argentinense</name>
    <dbReference type="NCBI Taxonomy" id="2970906"/>
    <lineage>
        <taxon>Bacteria</taxon>
        <taxon>Pseudomonadati</taxon>
        <taxon>Pseudomonadota</taxon>
        <taxon>Alphaproteobacteria</taxon>
        <taxon>Rhodospirillales</taxon>
        <taxon>Azospirillaceae</taxon>
        <taxon>Azospirillum</taxon>
    </lineage>
</organism>
<name>A0A2K1FVN3_9PROT</name>
<dbReference type="SUPFAM" id="SSF53448">
    <property type="entry name" value="Nucleotide-diphospho-sugar transferases"/>
    <property type="match status" value="1"/>
</dbReference>
<keyword evidence="2" id="KW-0328">Glycosyltransferase</keyword>
<keyword evidence="3" id="KW-0808">Transferase</keyword>
<reference evidence="5 6" key="1">
    <citation type="submission" date="2018-01" db="EMBL/GenBank/DDBJ databases">
        <title>Whole genome sequence of Azospirillum brasilense REC3 isolated from strawberry roots.</title>
        <authorList>
            <person name="Fontana C.A."/>
            <person name="Salazar S.M."/>
            <person name="Bassi D."/>
            <person name="Puglisi E."/>
            <person name="Lovaisa N.C."/>
            <person name="Toffoli L.M."/>
            <person name="Pedraza R."/>
            <person name="Cocconcelli P.S."/>
        </authorList>
    </citation>
    <scope>NUCLEOTIDE SEQUENCE [LARGE SCALE GENOMIC DNA]</scope>
    <source>
        <strain evidence="5 6">REC3</strain>
        <plasmid evidence="5">p16unnamed</plasmid>
    </source>
</reference>
<dbReference type="PANTHER" id="PTHR43685">
    <property type="entry name" value="GLYCOSYLTRANSFERASE"/>
    <property type="match status" value="1"/>
</dbReference>
<geneLocation type="plasmid" evidence="5">
    <name>p16unnamed</name>
</geneLocation>